<sequence>MIDNNPFKEHLDAPVLICQHLLDGADLFRVYHLPNEECNWQMICMDNHEKSDMVVTTLAKAYELYPEIGELLDVPDDMTVMFQKGKNSGKWYDFHFDKD</sequence>
<dbReference type="OrthoDB" id="9793188at2"/>
<evidence type="ECO:0000313" key="2">
    <source>
        <dbReference type="Proteomes" id="UP000198601"/>
    </source>
</evidence>
<keyword evidence="2" id="KW-1185">Reference proteome</keyword>
<dbReference type="RefSeq" id="WP_090676691.1">
    <property type="nucleotide sequence ID" value="NZ_FMTT01000065.1"/>
</dbReference>
<name>A0A1G4TSI3_9BACL</name>
<proteinExistence type="predicted"/>
<reference evidence="2" key="1">
    <citation type="submission" date="2016-10" db="EMBL/GenBank/DDBJ databases">
        <authorList>
            <person name="Varghese N."/>
            <person name="Submissions S."/>
        </authorList>
    </citation>
    <scope>NUCLEOTIDE SEQUENCE [LARGE SCALE GENOMIC DNA]</scope>
    <source>
        <strain evidence="2">CGMCC 1.8946</strain>
    </source>
</reference>
<dbReference type="Proteomes" id="UP000198601">
    <property type="component" value="Unassembled WGS sequence"/>
</dbReference>
<protein>
    <submittedName>
        <fullName evidence="1">Uncharacterized protein</fullName>
    </submittedName>
</protein>
<accession>A0A1G4TSI3</accession>
<evidence type="ECO:0000313" key="1">
    <source>
        <dbReference type="EMBL" id="SCW84383.1"/>
    </source>
</evidence>
<dbReference type="EMBL" id="FMTT01000065">
    <property type="protein sequence ID" value="SCW84383.1"/>
    <property type="molecule type" value="Genomic_DNA"/>
</dbReference>
<organism evidence="1 2">
    <name type="scientific">Paenibacillus tianmuensis</name>
    <dbReference type="NCBI Taxonomy" id="624147"/>
    <lineage>
        <taxon>Bacteria</taxon>
        <taxon>Bacillati</taxon>
        <taxon>Bacillota</taxon>
        <taxon>Bacilli</taxon>
        <taxon>Bacillales</taxon>
        <taxon>Paenibacillaceae</taxon>
        <taxon>Paenibacillus</taxon>
    </lineage>
</organism>
<dbReference type="AlphaFoldDB" id="A0A1G4TSI3"/>
<gene>
    <name evidence="1" type="ORF">SAMN04487970_106524</name>
</gene>